<comment type="pathway">
    <text evidence="1">Carbohydrate degradation; glycolysis; pyruvate from D-glyceraldehyde 3-phosphate: step 5/5.</text>
</comment>
<evidence type="ECO:0000256" key="6">
    <source>
        <dbReference type="ARBA" id="ARBA00022741"/>
    </source>
</evidence>
<dbReference type="GO" id="GO:0004743">
    <property type="term" value="F:pyruvate kinase activity"/>
    <property type="evidence" value="ECO:0007669"/>
    <property type="project" value="UniProtKB-EC"/>
</dbReference>
<keyword evidence="14" id="KW-1185">Reference proteome</keyword>
<evidence type="ECO:0000256" key="10">
    <source>
        <dbReference type="ARBA" id="ARBA00023152"/>
    </source>
</evidence>
<dbReference type="OrthoDB" id="9812123at2"/>
<dbReference type="InterPro" id="IPR015793">
    <property type="entry name" value="Pyrv_Knase_brl"/>
</dbReference>
<dbReference type="NCBIfam" id="NF011314">
    <property type="entry name" value="PRK14725.1"/>
    <property type="match status" value="1"/>
</dbReference>
<sequence length="585" mass="63070">MPTLIADVDRLLAELDTESARYSRQINAVAPTHFAGAHNLVHYAHLRSRDQRRLQAGLSALGATRLSTAEPAVKARLKAARNVLGALYGDAIIYTKQELAEAFADADEILEDHTLALFGAGDENARSRIMVTLPTEAAYDRDLVRGFAEAGMDLARINCAHGDPEVWRAMIENVRAVNPDIRISMDLAGPKIRTAGIAPGPRVGRARVLRDPAGQVIHPAHLWLSADDAPAPEVPGRPALAARIDAAWLAARATGDVLTLTDNRGLERTFTVVSCEGGVLAQSQRNAWIADGTLVSCNGSAAILSGIPPTLQRLRLAPGDRLILTTSQEDCVPVPGETPVIGCTLPEAVRALHVGERVVFDDGALFAVVCESDGETRTLEIVRGTANLAAFKGINLPDTRLPLPSLTAEDEEHLRFVAEHADIVAVSFIRTPEDVAYVLERIPADLGLILKIETIPAHRHLPAILLEGMRHPLLGIMIARGDLAVELGFERMAEVPGQIMAMAEAAHVPVVLATQVLENMAKSGLPSRAEITDAGFALRAECVMLNKGPHITSAIEVLVKLSHSLGRSQRKNRMLLRHIHSWDEN</sequence>
<keyword evidence="5" id="KW-0479">Metal-binding</keyword>
<dbReference type="Pfam" id="PF00224">
    <property type="entry name" value="PK"/>
    <property type="match status" value="1"/>
</dbReference>
<evidence type="ECO:0000256" key="1">
    <source>
        <dbReference type="ARBA" id="ARBA00004997"/>
    </source>
</evidence>
<dbReference type="EC" id="2.7.1.40" evidence="3"/>
<evidence type="ECO:0000256" key="3">
    <source>
        <dbReference type="ARBA" id="ARBA00012142"/>
    </source>
</evidence>
<reference evidence="13 14" key="1">
    <citation type="submission" date="2019-08" db="EMBL/GenBank/DDBJ databases">
        <authorList>
            <person name="Lei W."/>
        </authorList>
    </citation>
    <scope>NUCLEOTIDE SEQUENCE [LARGE SCALE GENOMIC DNA]</scope>
    <source>
        <strain evidence="13 14">CCUG 58627</strain>
    </source>
</reference>
<dbReference type="GO" id="GO:0005524">
    <property type="term" value="F:ATP binding"/>
    <property type="evidence" value="ECO:0007669"/>
    <property type="project" value="UniProtKB-KW"/>
</dbReference>
<evidence type="ECO:0000256" key="2">
    <source>
        <dbReference type="ARBA" id="ARBA00008663"/>
    </source>
</evidence>
<comment type="caution">
    <text evidence="13">The sequence shown here is derived from an EMBL/GenBank/DDBJ whole genome shotgun (WGS) entry which is preliminary data.</text>
</comment>
<dbReference type="Gene3D" id="3.20.20.60">
    <property type="entry name" value="Phosphoenolpyruvate-binding domains"/>
    <property type="match status" value="2"/>
</dbReference>
<evidence type="ECO:0000313" key="14">
    <source>
        <dbReference type="Proteomes" id="UP000320791"/>
    </source>
</evidence>
<comment type="similarity">
    <text evidence="2">Belongs to the pyruvate kinase family.</text>
</comment>
<dbReference type="InterPro" id="IPR001697">
    <property type="entry name" value="Pyr_Knase"/>
</dbReference>
<dbReference type="InterPro" id="IPR011037">
    <property type="entry name" value="Pyrv_Knase-like_insert_dom_sf"/>
</dbReference>
<dbReference type="PANTHER" id="PTHR11817">
    <property type="entry name" value="PYRUVATE KINASE"/>
    <property type="match status" value="1"/>
</dbReference>
<dbReference type="GO" id="GO:0016301">
    <property type="term" value="F:kinase activity"/>
    <property type="evidence" value="ECO:0007669"/>
    <property type="project" value="UniProtKB-KW"/>
</dbReference>
<feature type="domain" description="Pyruvate kinase barrel" evidence="12">
    <location>
        <begin position="314"/>
        <end position="546"/>
    </location>
</feature>
<protein>
    <recommendedName>
        <fullName evidence="3">pyruvate kinase</fullName>
        <ecNumber evidence="3">2.7.1.40</ecNumber>
    </recommendedName>
</protein>
<gene>
    <name evidence="13" type="ORF">FRX94_11000</name>
</gene>
<dbReference type="Proteomes" id="UP000320791">
    <property type="component" value="Unassembled WGS sequence"/>
</dbReference>
<evidence type="ECO:0000256" key="5">
    <source>
        <dbReference type="ARBA" id="ARBA00022723"/>
    </source>
</evidence>
<organism evidence="13 14">
    <name type="scientific">Corynebacterium canis</name>
    <dbReference type="NCBI Taxonomy" id="679663"/>
    <lineage>
        <taxon>Bacteria</taxon>
        <taxon>Bacillati</taxon>
        <taxon>Actinomycetota</taxon>
        <taxon>Actinomycetes</taxon>
        <taxon>Mycobacteriales</taxon>
        <taxon>Corynebacteriaceae</taxon>
        <taxon>Corynebacterium</taxon>
    </lineage>
</organism>
<keyword evidence="10" id="KW-0324">Glycolysis</keyword>
<dbReference type="InterPro" id="IPR040442">
    <property type="entry name" value="Pyrv_kinase-like_dom_sf"/>
</dbReference>
<dbReference type="GO" id="GO:0030955">
    <property type="term" value="F:potassium ion binding"/>
    <property type="evidence" value="ECO:0007669"/>
    <property type="project" value="InterPro"/>
</dbReference>
<proteinExistence type="inferred from homology"/>
<keyword evidence="6" id="KW-0547">Nucleotide-binding</keyword>
<keyword evidence="4" id="KW-0808">Transferase</keyword>
<dbReference type="AlphaFoldDB" id="A0A5C5UA24"/>
<dbReference type="UniPathway" id="UPA00109">
    <property type="reaction ID" value="UER00188"/>
</dbReference>
<dbReference type="GO" id="GO:0000287">
    <property type="term" value="F:magnesium ion binding"/>
    <property type="evidence" value="ECO:0007669"/>
    <property type="project" value="InterPro"/>
</dbReference>
<evidence type="ECO:0000256" key="9">
    <source>
        <dbReference type="ARBA" id="ARBA00022842"/>
    </source>
</evidence>
<keyword evidence="7 13" id="KW-0418">Kinase</keyword>
<evidence type="ECO:0000259" key="12">
    <source>
        <dbReference type="Pfam" id="PF00224"/>
    </source>
</evidence>
<evidence type="ECO:0000256" key="11">
    <source>
        <dbReference type="ARBA" id="ARBA00023317"/>
    </source>
</evidence>
<evidence type="ECO:0000256" key="8">
    <source>
        <dbReference type="ARBA" id="ARBA00022840"/>
    </source>
</evidence>
<dbReference type="InterPro" id="IPR015813">
    <property type="entry name" value="Pyrv/PenolPyrv_kinase-like_dom"/>
</dbReference>
<name>A0A5C5UA24_9CORY</name>
<dbReference type="EMBL" id="VOHM01000029">
    <property type="protein sequence ID" value="TWT22759.1"/>
    <property type="molecule type" value="Genomic_DNA"/>
</dbReference>
<evidence type="ECO:0000256" key="4">
    <source>
        <dbReference type="ARBA" id="ARBA00022679"/>
    </source>
</evidence>
<dbReference type="SUPFAM" id="SSF50800">
    <property type="entry name" value="PK beta-barrel domain-like"/>
    <property type="match status" value="1"/>
</dbReference>
<keyword evidence="11 13" id="KW-0670">Pyruvate</keyword>
<keyword evidence="8" id="KW-0067">ATP-binding</keyword>
<evidence type="ECO:0000256" key="7">
    <source>
        <dbReference type="ARBA" id="ARBA00022777"/>
    </source>
</evidence>
<keyword evidence="9" id="KW-0460">Magnesium</keyword>
<evidence type="ECO:0000313" key="13">
    <source>
        <dbReference type="EMBL" id="TWT22759.1"/>
    </source>
</evidence>
<dbReference type="SUPFAM" id="SSF51621">
    <property type="entry name" value="Phosphoenolpyruvate/pyruvate domain"/>
    <property type="match status" value="1"/>
</dbReference>
<accession>A0A5C5UA24</accession>